<dbReference type="Gene3D" id="2.40.10.340">
    <property type="entry name" value="Rod shape-determining protein MreC, domain 1"/>
    <property type="match status" value="1"/>
</dbReference>
<comment type="caution">
    <text evidence="9">The sequence shown here is derived from an EMBL/GenBank/DDBJ whole genome shotgun (WGS) entry which is preliminary data.</text>
</comment>
<dbReference type="Pfam" id="PF04085">
    <property type="entry name" value="MreC"/>
    <property type="match status" value="1"/>
</dbReference>
<evidence type="ECO:0000256" key="1">
    <source>
        <dbReference type="ARBA" id="ARBA00009369"/>
    </source>
</evidence>
<dbReference type="GO" id="GO:0005886">
    <property type="term" value="C:plasma membrane"/>
    <property type="evidence" value="ECO:0007669"/>
    <property type="project" value="TreeGrafter"/>
</dbReference>
<dbReference type="InterPro" id="IPR007221">
    <property type="entry name" value="MreC"/>
</dbReference>
<dbReference type="PIRSF" id="PIRSF038471">
    <property type="entry name" value="MreC"/>
    <property type="match status" value="1"/>
</dbReference>
<dbReference type="RefSeq" id="WP_104301638.1">
    <property type="nucleotide sequence ID" value="NZ_PSNX01000003.1"/>
</dbReference>
<comment type="function">
    <text evidence="5">Involved in formation and maintenance of cell shape.</text>
</comment>
<organism evidence="9 10">
    <name type="scientific">Caldimonas caldifontis</name>
    <dbReference type="NCBI Taxonomy" id="1452508"/>
    <lineage>
        <taxon>Bacteria</taxon>
        <taxon>Pseudomonadati</taxon>
        <taxon>Pseudomonadota</taxon>
        <taxon>Betaproteobacteria</taxon>
        <taxon>Burkholderiales</taxon>
        <taxon>Sphaerotilaceae</taxon>
        <taxon>Caldimonas</taxon>
    </lineage>
</organism>
<dbReference type="AlphaFoldDB" id="A0A2S5SY47"/>
<keyword evidence="6" id="KW-0175">Coiled coil</keyword>
<proteinExistence type="inferred from homology"/>
<evidence type="ECO:0000313" key="9">
    <source>
        <dbReference type="EMBL" id="PPE67548.1"/>
    </source>
</evidence>
<dbReference type="InterPro" id="IPR042177">
    <property type="entry name" value="Cell/Rod_1"/>
</dbReference>
<name>A0A2S5SY47_9BURK</name>
<dbReference type="NCBIfam" id="TIGR00219">
    <property type="entry name" value="mreC"/>
    <property type="match status" value="1"/>
</dbReference>
<dbReference type="InterPro" id="IPR042175">
    <property type="entry name" value="Cell/Rod_MreC_2"/>
</dbReference>
<evidence type="ECO:0000256" key="5">
    <source>
        <dbReference type="PIRNR" id="PIRNR038471"/>
    </source>
</evidence>
<feature type="domain" description="Rod shape-determining protein MreC beta-barrel core" evidence="8">
    <location>
        <begin position="132"/>
        <end position="279"/>
    </location>
</feature>
<evidence type="ECO:0000256" key="4">
    <source>
        <dbReference type="ARBA" id="ARBA00032089"/>
    </source>
</evidence>
<evidence type="ECO:0000259" key="8">
    <source>
        <dbReference type="Pfam" id="PF04085"/>
    </source>
</evidence>
<keyword evidence="10" id="KW-1185">Reference proteome</keyword>
<evidence type="ECO:0000256" key="2">
    <source>
        <dbReference type="ARBA" id="ARBA00013855"/>
    </source>
</evidence>
<evidence type="ECO:0000256" key="7">
    <source>
        <dbReference type="SAM" id="MobiDB-lite"/>
    </source>
</evidence>
<keyword evidence="3 5" id="KW-0133">Cell shape</keyword>
<dbReference type="PANTHER" id="PTHR34138:SF1">
    <property type="entry name" value="CELL SHAPE-DETERMINING PROTEIN MREC"/>
    <property type="match status" value="1"/>
</dbReference>
<accession>A0A2S5SY47</accession>
<dbReference type="GO" id="GO:0008360">
    <property type="term" value="P:regulation of cell shape"/>
    <property type="evidence" value="ECO:0007669"/>
    <property type="project" value="UniProtKB-KW"/>
</dbReference>
<protein>
    <recommendedName>
        <fullName evidence="2 5">Cell shape-determining protein MreC</fullName>
    </recommendedName>
    <alternativeName>
        <fullName evidence="4 5">Cell shape protein MreC</fullName>
    </alternativeName>
</protein>
<comment type="similarity">
    <text evidence="1 5">Belongs to the MreC family.</text>
</comment>
<gene>
    <name evidence="9" type="ORF">C1704_05190</name>
</gene>
<evidence type="ECO:0000313" key="10">
    <source>
        <dbReference type="Proteomes" id="UP000238605"/>
    </source>
</evidence>
<evidence type="ECO:0000256" key="3">
    <source>
        <dbReference type="ARBA" id="ARBA00022960"/>
    </source>
</evidence>
<dbReference type="PANTHER" id="PTHR34138">
    <property type="entry name" value="CELL SHAPE-DETERMINING PROTEIN MREC"/>
    <property type="match status" value="1"/>
</dbReference>
<dbReference type="Proteomes" id="UP000238605">
    <property type="component" value="Unassembled WGS sequence"/>
</dbReference>
<dbReference type="Gene3D" id="2.40.10.350">
    <property type="entry name" value="Rod shape-determining protein MreC, domain 2"/>
    <property type="match status" value="1"/>
</dbReference>
<dbReference type="EMBL" id="PSNX01000003">
    <property type="protein sequence ID" value="PPE67548.1"/>
    <property type="molecule type" value="Genomic_DNA"/>
</dbReference>
<sequence length="305" mass="33144">MPLGTLDRTPPPFFRQGPSALTRVVFFSALALFLMVADRRLVVVEPLRAVIATVLHPIQQALLVPVQALSTGGEYLQGLAAARASEAEARRLMADKAERLSRLEMLEQENARLREMLELRAAVPARTQAAEVLYDRPDPYTRKVVIDRGLTQGIVRGSPVIDHTGVIGQVTRVYPLTSEVTLLVDKDAVIPVLNTRTQVRGVAYGDPLRGGLELRFMPTNADVREGDELATSGVDGVYPPGLPVATVTRVERRADSSFARITLEPVGQLASARHVLVVEPVGLSLPPPPEPEPEPAATRRGARSR</sequence>
<evidence type="ECO:0000256" key="6">
    <source>
        <dbReference type="SAM" id="Coils"/>
    </source>
</evidence>
<dbReference type="InterPro" id="IPR055342">
    <property type="entry name" value="MreC_beta-barrel_core"/>
</dbReference>
<reference evidence="9 10" key="1">
    <citation type="submission" date="2018-02" db="EMBL/GenBank/DDBJ databases">
        <title>Reclassifiation of [Polyangium] brachysporum DSM 7029 as Guopingzhaonella breviflexa gen. nov., sp. nov., a member of the family Comamonadaceae.</title>
        <authorList>
            <person name="Tang B."/>
        </authorList>
    </citation>
    <scope>NUCLEOTIDE SEQUENCE [LARGE SCALE GENOMIC DNA]</scope>
    <source>
        <strain evidence="9 10">BCRC 80649</strain>
    </source>
</reference>
<feature type="coiled-coil region" evidence="6">
    <location>
        <begin position="89"/>
        <end position="116"/>
    </location>
</feature>
<feature type="region of interest" description="Disordered" evidence="7">
    <location>
        <begin position="282"/>
        <end position="305"/>
    </location>
</feature>
<dbReference type="OrthoDB" id="9808025at2"/>